<evidence type="ECO:0000256" key="1">
    <source>
        <dbReference type="SAM" id="SignalP"/>
    </source>
</evidence>
<evidence type="ECO:0000259" key="2">
    <source>
        <dbReference type="Pfam" id="PF12708"/>
    </source>
</evidence>
<dbReference type="InterPro" id="IPR024535">
    <property type="entry name" value="RHGA/B-epi-like_pectate_lyase"/>
</dbReference>
<dbReference type="Proteomes" id="UP000077154">
    <property type="component" value="Unassembled WGS sequence"/>
</dbReference>
<accession>A0A177A697</accession>
<reference evidence="3" key="1">
    <citation type="submission" date="2016-03" db="EMBL/GenBank/DDBJ databases">
        <title>Updated assembly of Pseudogymnoascus destructans, the fungus causing white-nose syndrome of bats.</title>
        <authorList>
            <person name="Palmer J.M."/>
            <person name="Drees K.P."/>
            <person name="Foster J.T."/>
            <person name="Lindner D.L."/>
        </authorList>
    </citation>
    <scope>NUCLEOTIDE SEQUENCE [LARGE SCALE GENOMIC DNA]</scope>
    <source>
        <strain evidence="3">20631-21</strain>
    </source>
</reference>
<feature type="domain" description="Rhamnogalacturonase A/B/Epimerase-like pectate lyase" evidence="2">
    <location>
        <begin position="422"/>
        <end position="488"/>
    </location>
</feature>
<dbReference type="OrthoDB" id="1046782at2759"/>
<protein>
    <recommendedName>
        <fullName evidence="2">Rhamnogalacturonase A/B/Epimerase-like pectate lyase domain-containing protein</fullName>
    </recommendedName>
</protein>
<dbReference type="PANTHER" id="PTHR33928">
    <property type="entry name" value="POLYGALACTURONASE QRT3"/>
    <property type="match status" value="1"/>
</dbReference>
<dbReference type="VEuPathDB" id="FungiDB:GMDG_04108"/>
<name>A0A177A697_9PEZI</name>
<organism evidence="3">
    <name type="scientific">Pseudogymnoascus destructans</name>
    <dbReference type="NCBI Taxonomy" id="655981"/>
    <lineage>
        <taxon>Eukaryota</taxon>
        <taxon>Fungi</taxon>
        <taxon>Dikarya</taxon>
        <taxon>Ascomycota</taxon>
        <taxon>Pezizomycotina</taxon>
        <taxon>Leotiomycetes</taxon>
        <taxon>Thelebolales</taxon>
        <taxon>Thelebolaceae</taxon>
        <taxon>Pseudogymnoascus</taxon>
    </lineage>
</organism>
<feature type="domain" description="Rhamnogalacturonase A/B/Epimerase-like pectate lyase" evidence="2">
    <location>
        <begin position="81"/>
        <end position="299"/>
    </location>
</feature>
<dbReference type="GO" id="GO:0004650">
    <property type="term" value="F:polygalacturonase activity"/>
    <property type="evidence" value="ECO:0007669"/>
    <property type="project" value="InterPro"/>
</dbReference>
<gene>
    <name evidence="3" type="ORF">VC83_05486</name>
</gene>
<dbReference type="PANTHER" id="PTHR33928:SF2">
    <property type="entry name" value="PECTATE LYASE SUPERFAMILY PROTEIN DOMAIN-CONTAINING PROTEIN-RELATED"/>
    <property type="match status" value="1"/>
</dbReference>
<evidence type="ECO:0000313" key="3">
    <source>
        <dbReference type="EMBL" id="OAF57689.2"/>
    </source>
</evidence>
<proteinExistence type="predicted"/>
<dbReference type="EMBL" id="KV441399">
    <property type="protein sequence ID" value="OAF57689.2"/>
    <property type="molecule type" value="Genomic_DNA"/>
</dbReference>
<keyword evidence="1" id="KW-0732">Signal</keyword>
<dbReference type="AlphaFoldDB" id="A0A177A697"/>
<dbReference type="GeneID" id="36288552"/>
<feature type="signal peptide" evidence="1">
    <location>
        <begin position="1"/>
        <end position="16"/>
    </location>
</feature>
<feature type="chain" id="PRO_5015197963" description="Rhamnogalacturonase A/B/Epimerase-like pectate lyase domain-containing protein" evidence="1">
    <location>
        <begin position="17"/>
        <end position="791"/>
    </location>
</feature>
<dbReference type="InterPro" id="IPR012334">
    <property type="entry name" value="Pectin_lyas_fold"/>
</dbReference>
<dbReference type="Pfam" id="PF12708">
    <property type="entry name" value="Pect-lyase_RHGA_epim"/>
    <property type="match status" value="2"/>
</dbReference>
<dbReference type="InterPro" id="IPR011050">
    <property type="entry name" value="Pectin_lyase_fold/virulence"/>
</dbReference>
<dbReference type="CDD" id="cd23668">
    <property type="entry name" value="GH55_beta13glucanase-like"/>
    <property type="match status" value="1"/>
</dbReference>
<dbReference type="SUPFAM" id="SSF51126">
    <property type="entry name" value="Pectin lyase-like"/>
    <property type="match status" value="2"/>
</dbReference>
<dbReference type="RefSeq" id="XP_024322977.1">
    <property type="nucleotide sequence ID" value="XM_024469108.1"/>
</dbReference>
<dbReference type="FunFam" id="2.160.20.10:FF:000049">
    <property type="entry name" value="Putative exo-beta-1,3-glucanase"/>
    <property type="match status" value="1"/>
</dbReference>
<dbReference type="Gene3D" id="2.160.20.10">
    <property type="entry name" value="Single-stranded right-handed beta-helix, Pectin lyase-like"/>
    <property type="match status" value="2"/>
</dbReference>
<dbReference type="InterPro" id="IPR039279">
    <property type="entry name" value="QRT3-like"/>
</dbReference>
<sequence length="791" mass="84703">MRGLLTFASVLPLSLAAAVLSHVSDDAHLQKPRADAMLERAACTGPTASKPSKYWLDEQDHTGKARGIAPFTDNRDKYPVFRNVLDFKVANDGTGDQSGNLQHAINSDGNGGSRYKKGLTTKPAEVYLPGGTYQISKTWDLRVGTIIVGDPNDPPVIKASADFDGDSVVNGFDFGVGAPETSFMTLIKNIVIDTTAINKHKAVMALNWGVAQGAGMSNIKIVMPEYSKGHKGIVLKGGSTIAVTDVNIHGGVVGIQNSNQQVNFKNIYFNRSSTAYAATGGWTSLLQGVTFDTCGHGIDLTKAGNAGSLVLLDSKSINSGPVIKFADSSNTNGNRNNQIVIENLEHDTTNPIAIKADNTVALDAADAIDTWVWGNADPGNYVTGTQYKTVRPDALLKDGKYFTKEAPSYGKFASDQVVNVKSVANHSVKGDGKTDDAASLNAILRNNAANCKITYFPYGVYIVKDTLYIPPGSRIIGEAWAVVSGAGDKFKDDSKPTPVIKVGNHGETGVAEIQDMRFTVSEVLPGAIILEVNMAGSAPGDVGFWNTLVTIGGTADTAIHKSCTDQDTHSCKAAFLAVHLTKSSSSYFQNLWAWTADHNVDGGPNQIIATGRGVLVEARKGTWLVGSGSEHHWLYNYNFGQAENVFAGLLQTETPYNQGDKATLTLPDPWTAEATYHDPDYTWCAPNDQKCRTALAVNVDGGKDIFLYNSASWAFFHGPWDGSYGKTACDGTCQTNMNRVANNPDNLAWYAINIKSADTLVLDGKGNPLKYNNPGSWGGNLVAYRVFSKDA</sequence>